<dbReference type="CDD" id="cd02440">
    <property type="entry name" value="AdoMet_MTases"/>
    <property type="match status" value="1"/>
</dbReference>
<dbReference type="HOGENOM" id="CLU_390872_0_0_1"/>
<accession>A0A066WEF8</accession>
<keyword evidence="4" id="KW-1185">Reference proteome</keyword>
<dbReference type="GeneID" id="25267386"/>
<feature type="domain" description="Methyltransferase" evidence="2">
    <location>
        <begin position="260"/>
        <end position="356"/>
    </location>
</feature>
<feature type="region of interest" description="Disordered" evidence="1">
    <location>
        <begin position="624"/>
        <end position="646"/>
    </location>
</feature>
<proteinExistence type="predicted"/>
<dbReference type="AlphaFoldDB" id="A0A066WEF8"/>
<feature type="region of interest" description="Disordered" evidence="1">
    <location>
        <begin position="1"/>
        <end position="80"/>
    </location>
</feature>
<feature type="region of interest" description="Disordered" evidence="1">
    <location>
        <begin position="143"/>
        <end position="184"/>
    </location>
</feature>
<dbReference type="EMBL" id="JMSN01000013">
    <property type="protein sequence ID" value="KDN52156.1"/>
    <property type="molecule type" value="Genomic_DNA"/>
</dbReference>
<evidence type="ECO:0000259" key="2">
    <source>
        <dbReference type="Pfam" id="PF13649"/>
    </source>
</evidence>
<dbReference type="Gene3D" id="3.40.50.150">
    <property type="entry name" value="Vaccinia Virus protein VP39"/>
    <property type="match status" value="1"/>
</dbReference>
<dbReference type="InterPro" id="IPR041698">
    <property type="entry name" value="Methyltransf_25"/>
</dbReference>
<name>A0A066WEF8_TILAU</name>
<evidence type="ECO:0000313" key="3">
    <source>
        <dbReference type="EMBL" id="KDN52156.1"/>
    </source>
</evidence>
<dbReference type="Pfam" id="PF13649">
    <property type="entry name" value="Methyltransf_25"/>
    <property type="match status" value="1"/>
</dbReference>
<gene>
    <name evidence="3" type="ORF">K437DRAFT_33283</name>
</gene>
<organism evidence="3 4">
    <name type="scientific">Tilletiaria anomala (strain ATCC 24038 / CBS 436.72 / UBC 951)</name>
    <dbReference type="NCBI Taxonomy" id="1037660"/>
    <lineage>
        <taxon>Eukaryota</taxon>
        <taxon>Fungi</taxon>
        <taxon>Dikarya</taxon>
        <taxon>Basidiomycota</taxon>
        <taxon>Ustilaginomycotina</taxon>
        <taxon>Exobasidiomycetes</taxon>
        <taxon>Georgefischeriales</taxon>
        <taxon>Tilletiariaceae</taxon>
        <taxon>Tilletiaria</taxon>
    </lineage>
</organism>
<dbReference type="RefSeq" id="XP_013244970.1">
    <property type="nucleotide sequence ID" value="XM_013389516.1"/>
</dbReference>
<feature type="compositionally biased region" description="Basic and acidic residues" evidence="1">
    <location>
        <begin position="24"/>
        <end position="33"/>
    </location>
</feature>
<reference evidence="3 4" key="1">
    <citation type="submission" date="2014-05" db="EMBL/GenBank/DDBJ databases">
        <title>Draft genome sequence of a rare smut relative, Tilletiaria anomala UBC 951.</title>
        <authorList>
            <consortium name="DOE Joint Genome Institute"/>
            <person name="Toome M."/>
            <person name="Kuo A."/>
            <person name="Henrissat B."/>
            <person name="Lipzen A."/>
            <person name="Tritt A."/>
            <person name="Yoshinaga Y."/>
            <person name="Zane M."/>
            <person name="Barry K."/>
            <person name="Grigoriev I.V."/>
            <person name="Spatafora J.W."/>
            <person name="Aimea M.C."/>
        </authorList>
    </citation>
    <scope>NUCLEOTIDE SEQUENCE [LARGE SCALE GENOMIC DNA]</scope>
    <source>
        <strain evidence="3 4">UBC 951</strain>
    </source>
</reference>
<dbReference type="PANTHER" id="PTHR43591">
    <property type="entry name" value="METHYLTRANSFERASE"/>
    <property type="match status" value="1"/>
</dbReference>
<sequence>MRTSSAPMPTLHMHQSEAAASLLDEARADDRRGRSPSHQKHRHGFQASHVGSNAGLSGLSIKVSSGVDDPDGKGSEPDVKTTHVVGAWNSTAASTKKGAKHVPTLPLTFIEPQGLEGQSLPVRLGLAPPTTAISPPPPKYYLCSPPPSTSQRGAAGASANDLSHATPGAASRNCSTPSEDWGATDQQWEPSQYFRYEHITSRGRRRVRKWHAYDSVRAPWYFSYDPEVLQADMLLHGLTVQSMDRLTIYPFQPDQLPSRVLDVGCGVGIWTTETAAEWKKTEFIGMDLVPIQTSMSTFDDPDLGARVSWVVANFLEEWPFPDASFDFVHLRYIDQGVPEDAWDHVLSEAVRVAAPGAVIEVVTAPFALFTNPRFMPASEMVARAMGTTLATAQDTEAAVEGIKKTQQKDSSIFKPAYEPIKFIFAKMDNRRFINTRSASVVPGALLTHDVVERKQTLMRQFPIKYHHDSYMPFSEEPITCADGIDRRYTTGSGQSVTMKNCIVDAPLKIDNDIMRAIIIWTNAAVRTASTDLAWEEAEREKAEEPRPRGLTSAASAKYRNADLDANLPFIHPWSSRADFEKDMDAYNEDLRSHAGVDAILRRLLGWREGCLELVREGRKQAERKRMLSASPASKAVLSSRPNQQAETLNSFHARGRAASEGKTDQEKAKLLGRAEEEETKALQPEELIPIFGFREVGSFIQRRAWT</sequence>
<dbReference type="InterPro" id="IPR029063">
    <property type="entry name" value="SAM-dependent_MTases_sf"/>
</dbReference>
<comment type="caution">
    <text evidence="3">The sequence shown here is derived from an EMBL/GenBank/DDBJ whole genome shotgun (WGS) entry which is preliminary data.</text>
</comment>
<feature type="compositionally biased region" description="Basic and acidic residues" evidence="1">
    <location>
        <begin position="70"/>
        <end position="80"/>
    </location>
</feature>
<feature type="compositionally biased region" description="Polar residues" evidence="1">
    <location>
        <begin position="172"/>
        <end position="184"/>
    </location>
</feature>
<evidence type="ECO:0000313" key="4">
    <source>
        <dbReference type="Proteomes" id="UP000027361"/>
    </source>
</evidence>
<dbReference type="InParanoid" id="A0A066WEF8"/>
<dbReference type="STRING" id="1037660.A0A066WEF8"/>
<protein>
    <recommendedName>
        <fullName evidence="2">Methyltransferase domain-containing protein</fullName>
    </recommendedName>
</protein>
<feature type="compositionally biased region" description="Basic residues" evidence="1">
    <location>
        <begin position="34"/>
        <end position="44"/>
    </location>
</feature>
<dbReference type="SUPFAM" id="SSF53335">
    <property type="entry name" value="S-adenosyl-L-methionine-dependent methyltransferases"/>
    <property type="match status" value="1"/>
</dbReference>
<evidence type="ECO:0000256" key="1">
    <source>
        <dbReference type="SAM" id="MobiDB-lite"/>
    </source>
</evidence>
<dbReference type="OrthoDB" id="2013972at2759"/>
<dbReference type="Proteomes" id="UP000027361">
    <property type="component" value="Unassembled WGS sequence"/>
</dbReference>